<dbReference type="SUPFAM" id="SSF143631">
    <property type="entry name" value="ApbE-like"/>
    <property type="match status" value="1"/>
</dbReference>
<gene>
    <name evidence="1" type="ORF">HNP65_001901</name>
</gene>
<dbReference type="InterPro" id="IPR003374">
    <property type="entry name" value="ApbE-like_sf"/>
</dbReference>
<protein>
    <submittedName>
        <fullName evidence="1">Uncharacterized protein</fullName>
    </submittedName>
</protein>
<dbReference type="Proteomes" id="UP000555828">
    <property type="component" value="Unassembled WGS sequence"/>
</dbReference>
<dbReference type="AlphaFoldDB" id="A0A841GUU3"/>
<organism evidence="1 2">
    <name type="scientific">Thermosipho japonicus</name>
    <dbReference type="NCBI Taxonomy" id="90323"/>
    <lineage>
        <taxon>Bacteria</taxon>
        <taxon>Thermotogati</taxon>
        <taxon>Thermotogota</taxon>
        <taxon>Thermotogae</taxon>
        <taxon>Thermotogales</taxon>
        <taxon>Fervidobacteriaceae</taxon>
        <taxon>Thermosipho</taxon>
    </lineage>
</organism>
<sequence length="231" mass="25596">MKRFYRSFMGNNLFSFAIKYKESDLWIALDKDDTGLSVLAYNYLVSLRKELEGYATKTFLSSLKPIAFDENAPKVAKDMLKASKKANVGPMAAVAGAFAKHIGQYIKKIVNPKKLLVENGGDLYIYSHEPTTIMILSTNNNLYLELPPGEFGVATSSRKIGHSKNFGKTDTTTVVCSDPALADAYATAISNKIKNVHDAKNLLSRNFEEIQDIIVTIDNNIIIKAIHNIRG</sequence>
<dbReference type="RefSeq" id="WP_184620000.1">
    <property type="nucleotide sequence ID" value="NZ_JACHEX010000007.1"/>
</dbReference>
<comment type="caution">
    <text evidence="1">The sequence shown here is derived from an EMBL/GenBank/DDBJ whole genome shotgun (WGS) entry which is preliminary data.</text>
</comment>
<evidence type="ECO:0000313" key="2">
    <source>
        <dbReference type="Proteomes" id="UP000555828"/>
    </source>
</evidence>
<keyword evidence="2" id="KW-1185">Reference proteome</keyword>
<accession>A0A841GUU3</accession>
<evidence type="ECO:0000313" key="1">
    <source>
        <dbReference type="EMBL" id="MBB6063430.1"/>
    </source>
</evidence>
<dbReference type="EMBL" id="JACHEX010000007">
    <property type="protein sequence ID" value="MBB6063430.1"/>
    <property type="molecule type" value="Genomic_DNA"/>
</dbReference>
<dbReference type="Gene3D" id="3.10.520.10">
    <property type="entry name" value="ApbE-like domains"/>
    <property type="match status" value="1"/>
</dbReference>
<reference evidence="1 2" key="1">
    <citation type="submission" date="2020-08" db="EMBL/GenBank/DDBJ databases">
        <title>Genomic Encyclopedia of Type Strains, Phase IV (KMG-IV): sequencing the most valuable type-strain genomes for metagenomic binning, comparative biology and taxonomic classification.</title>
        <authorList>
            <person name="Goeker M."/>
        </authorList>
    </citation>
    <scope>NUCLEOTIDE SEQUENCE [LARGE SCALE GENOMIC DNA]</scope>
    <source>
        <strain evidence="1 2">DSM 13481</strain>
    </source>
</reference>
<name>A0A841GUU3_9BACT</name>
<proteinExistence type="predicted"/>